<proteinExistence type="predicted"/>
<comment type="caution">
    <text evidence="1">The sequence shown here is derived from an EMBL/GenBank/DDBJ whole genome shotgun (WGS) entry which is preliminary data.</text>
</comment>
<name>A0AAV4QB82_CAEEX</name>
<sequence length="82" mass="9018">MHSANGALTRTTCKASISLKGSPSKTLIHRQRLGAICFPSRCVNRRSHFLINNVKGDLGNVLDVMLGNPHLLWIIAWDHSAV</sequence>
<dbReference type="Proteomes" id="UP001054945">
    <property type="component" value="Unassembled WGS sequence"/>
</dbReference>
<dbReference type="AlphaFoldDB" id="A0AAV4QB82"/>
<organism evidence="1 2">
    <name type="scientific">Caerostris extrusa</name>
    <name type="common">Bark spider</name>
    <name type="synonym">Caerostris bankana</name>
    <dbReference type="NCBI Taxonomy" id="172846"/>
    <lineage>
        <taxon>Eukaryota</taxon>
        <taxon>Metazoa</taxon>
        <taxon>Ecdysozoa</taxon>
        <taxon>Arthropoda</taxon>
        <taxon>Chelicerata</taxon>
        <taxon>Arachnida</taxon>
        <taxon>Araneae</taxon>
        <taxon>Araneomorphae</taxon>
        <taxon>Entelegynae</taxon>
        <taxon>Araneoidea</taxon>
        <taxon>Araneidae</taxon>
        <taxon>Caerostris</taxon>
    </lineage>
</organism>
<keyword evidence="2" id="KW-1185">Reference proteome</keyword>
<evidence type="ECO:0000313" key="2">
    <source>
        <dbReference type="Proteomes" id="UP001054945"/>
    </source>
</evidence>
<evidence type="ECO:0000313" key="1">
    <source>
        <dbReference type="EMBL" id="GIY04653.1"/>
    </source>
</evidence>
<accession>A0AAV4QB82</accession>
<dbReference type="EMBL" id="BPLR01005739">
    <property type="protein sequence ID" value="GIY04653.1"/>
    <property type="molecule type" value="Genomic_DNA"/>
</dbReference>
<protein>
    <submittedName>
        <fullName evidence="1">Uncharacterized protein</fullName>
    </submittedName>
</protein>
<reference evidence="1 2" key="1">
    <citation type="submission" date="2021-06" db="EMBL/GenBank/DDBJ databases">
        <title>Caerostris extrusa draft genome.</title>
        <authorList>
            <person name="Kono N."/>
            <person name="Arakawa K."/>
        </authorList>
    </citation>
    <scope>NUCLEOTIDE SEQUENCE [LARGE SCALE GENOMIC DNA]</scope>
</reference>
<gene>
    <name evidence="1" type="ORF">CEXT_741051</name>
</gene>